<comment type="caution">
    <text evidence="1">The sequence shown here is derived from an EMBL/GenBank/DDBJ whole genome shotgun (WGS) entry which is preliminary data.</text>
</comment>
<evidence type="ECO:0000313" key="1">
    <source>
        <dbReference type="EMBL" id="RST60979.1"/>
    </source>
</evidence>
<evidence type="ECO:0000313" key="2">
    <source>
        <dbReference type="Proteomes" id="UP000287296"/>
    </source>
</evidence>
<organism evidence="1 2">
    <name type="scientific">Siminovitchia terrae</name>
    <name type="common">Bacillus terrae</name>
    <dbReference type="NCBI Taxonomy" id="1914933"/>
    <lineage>
        <taxon>Bacteria</taxon>
        <taxon>Bacillati</taxon>
        <taxon>Bacillota</taxon>
        <taxon>Bacilli</taxon>
        <taxon>Bacillales</taxon>
        <taxon>Bacillaceae</taxon>
        <taxon>Siminovitchia</taxon>
    </lineage>
</organism>
<sequence length="71" mass="7985">MHNVNSILLHYDTSSFDEIDALVTPGTSRSDRSGPCCLSPDQMRLGVFAPRFYRAPLDEFPLKICGISRRL</sequence>
<protein>
    <submittedName>
        <fullName evidence="1">Uncharacterized protein</fullName>
    </submittedName>
</protein>
<dbReference type="EMBL" id="QYTW02000002">
    <property type="protein sequence ID" value="RST60979.1"/>
    <property type="molecule type" value="Genomic_DNA"/>
</dbReference>
<reference evidence="1 2" key="1">
    <citation type="submission" date="2018-12" db="EMBL/GenBank/DDBJ databases">
        <authorList>
            <person name="Sun L."/>
            <person name="Chen Z."/>
        </authorList>
    </citation>
    <scope>NUCLEOTIDE SEQUENCE [LARGE SCALE GENOMIC DNA]</scope>
    <source>
        <strain evidence="1 2">LMG 29736</strain>
    </source>
</reference>
<gene>
    <name evidence="1" type="ORF">D5F11_002695</name>
</gene>
<dbReference type="AlphaFoldDB" id="A0A429XC98"/>
<proteinExistence type="predicted"/>
<name>A0A429XC98_SIMTE</name>
<dbReference type="Proteomes" id="UP000287296">
    <property type="component" value="Unassembled WGS sequence"/>
</dbReference>
<dbReference type="RefSeq" id="WP_126646486.1">
    <property type="nucleotide sequence ID" value="NZ_BORJ01000010.1"/>
</dbReference>
<accession>A0A429XC98</accession>